<dbReference type="Gene3D" id="3.40.50.620">
    <property type="entry name" value="HUPs"/>
    <property type="match status" value="1"/>
</dbReference>
<dbReference type="PANTHER" id="PTHR12196">
    <property type="entry name" value="DOMAIN OF UNKNOWN FUNCTION 71 DUF71 -CONTAINING PROTEIN"/>
    <property type="match status" value="1"/>
</dbReference>
<dbReference type="GO" id="GO:0016787">
    <property type="term" value="F:hydrolase activity"/>
    <property type="evidence" value="ECO:0007669"/>
    <property type="project" value="UniProtKB-KW"/>
</dbReference>
<dbReference type="FunCoup" id="A0A194XQJ4">
    <property type="interactions" value="108"/>
</dbReference>
<sequence>MPDSLNVIALISGGKDSFYSLLHCLQNGHKIVALANLYPAPPPNQEDEHDLNSFMYQTVGHTVIPLSERALGIPLYRQVIEGSAVRTGRSYGPVDGEGECDETESLVPLLRRILRERPEANAVCTGAILSTYQRTRIESVAVRLGLVPLAYLWQYPVLEPGRSQSGLLGDMRGVGLEARIVKVASGGLDEGFLWEDVVSERGVSRVERAMRRFGVEGDGGVIGEGGEFETLVVDGPRWLFKGRIEVKEEDLEVVREGGGSAWLRIRDAKVVMKDEEEVVVKECRVPSLLEPRFQGVLDEVSKFDETTVQESSGKWLEKYTNGLYKPSSSLALKKVDHTLFTTDQDDPDLDIEEASKKAITDIRQHLSQLTLEPADIVFTLIILRSMSDFATVNKIYGSLFTQPNPPARVTIACGTLLPTTTDLLTQIRTLKSPTRDALHVQSRSYWAPANIGPYSQAISVPISSNESIMGTYIAGQIPLVPHTMALPELVESGEFMGDFKRQAVLSLQHLWRIAREMRVGWFTNVVAYLPCCADPQPTTIQTQARIASLVWTSIHRKPPADADDEDIDVDLWEDKFFSGKQVQGATKTERTLPDWDMVESPSLAGLKSIVPPFFAVEVEELPRSALIEWHAGLGIVGGRVKLYCEEEDGNEDKWRIYQCVVADSVVHSVVMIPWVEGSERRSSTFEKAISVLGSQDGQAHTAYVDHEASDIKSSSYCGTVVPCRSIWGVSGEERLAAVLLFEMSC</sequence>
<dbReference type="CDD" id="cd06156">
    <property type="entry name" value="eu_AANH_C_2"/>
    <property type="match status" value="1"/>
</dbReference>
<dbReference type="GO" id="GO:0017183">
    <property type="term" value="P:protein histidyl modification to diphthamide"/>
    <property type="evidence" value="ECO:0007669"/>
    <property type="project" value="TreeGrafter"/>
</dbReference>
<dbReference type="FunFam" id="3.40.50.620:FF:000145">
    <property type="entry name" value="ATP-binding domain containing protein"/>
    <property type="match status" value="1"/>
</dbReference>
<organism evidence="7 8">
    <name type="scientific">Mollisia scopiformis</name>
    <name type="common">Conifer needle endophyte fungus</name>
    <name type="synonym">Phialocephala scopiformis</name>
    <dbReference type="NCBI Taxonomy" id="149040"/>
    <lineage>
        <taxon>Eukaryota</taxon>
        <taxon>Fungi</taxon>
        <taxon>Dikarya</taxon>
        <taxon>Ascomycota</taxon>
        <taxon>Pezizomycotina</taxon>
        <taxon>Leotiomycetes</taxon>
        <taxon>Helotiales</taxon>
        <taxon>Mollisiaceae</taxon>
        <taxon>Mollisia</taxon>
    </lineage>
</organism>
<dbReference type="NCBIfam" id="TIGR00290">
    <property type="entry name" value="MJ0570_dom"/>
    <property type="match status" value="1"/>
</dbReference>
<accession>A0A194XQJ4</accession>
<dbReference type="Gene3D" id="3.30.1330.40">
    <property type="entry name" value="RutC-like"/>
    <property type="match status" value="2"/>
</dbReference>
<keyword evidence="7" id="KW-0378">Hydrolase</keyword>
<comment type="catalytic activity">
    <reaction evidence="5">
        <text>diphthine-[translation elongation factor 2] + NH4(+) + ATP = diphthamide-[translation elongation factor 2] + AMP + diphosphate + H(+)</text>
        <dbReference type="Rhea" id="RHEA:19753"/>
        <dbReference type="Rhea" id="RHEA-COMP:10172"/>
        <dbReference type="Rhea" id="RHEA-COMP:10174"/>
        <dbReference type="ChEBI" id="CHEBI:15378"/>
        <dbReference type="ChEBI" id="CHEBI:16692"/>
        <dbReference type="ChEBI" id="CHEBI:28938"/>
        <dbReference type="ChEBI" id="CHEBI:30616"/>
        <dbReference type="ChEBI" id="CHEBI:33019"/>
        <dbReference type="ChEBI" id="CHEBI:82696"/>
        <dbReference type="ChEBI" id="CHEBI:456215"/>
        <dbReference type="EC" id="6.3.1.14"/>
    </reaction>
</comment>
<dbReference type="SUPFAM" id="SSF55298">
    <property type="entry name" value="YjgF-like"/>
    <property type="match status" value="2"/>
</dbReference>
<reference evidence="7 8" key="1">
    <citation type="submission" date="2015-10" db="EMBL/GenBank/DDBJ databases">
        <title>Full genome of DAOMC 229536 Phialocephala scopiformis, a fungal endophyte of spruce producing the potent anti-insectan compound rugulosin.</title>
        <authorList>
            <consortium name="DOE Joint Genome Institute"/>
            <person name="Walker A.K."/>
            <person name="Frasz S.L."/>
            <person name="Seifert K.A."/>
            <person name="Miller J.D."/>
            <person name="Mondo S.J."/>
            <person name="Labutti K."/>
            <person name="Lipzen A."/>
            <person name="Dockter R."/>
            <person name="Kennedy M."/>
            <person name="Grigoriev I.V."/>
            <person name="Spatafora J.W."/>
        </authorList>
    </citation>
    <scope>NUCLEOTIDE SEQUENCE [LARGE SCALE GENOMIC DNA]</scope>
    <source>
        <strain evidence="7 8">CBS 120377</strain>
    </source>
</reference>
<dbReference type="InterPro" id="IPR006175">
    <property type="entry name" value="YjgF/YER057c/UK114"/>
</dbReference>
<dbReference type="InterPro" id="IPR035959">
    <property type="entry name" value="RutC-like_sf"/>
</dbReference>
<dbReference type="CDD" id="cd06155">
    <property type="entry name" value="eu_AANH_C_1"/>
    <property type="match status" value="1"/>
</dbReference>
<dbReference type="EMBL" id="KQ947406">
    <property type="protein sequence ID" value="KUJ22468.1"/>
    <property type="molecule type" value="Genomic_DNA"/>
</dbReference>
<dbReference type="InterPro" id="IPR030662">
    <property type="entry name" value="DPH6/MJ0570"/>
</dbReference>
<dbReference type="Pfam" id="PF01902">
    <property type="entry name" value="Diphthami_syn_2"/>
    <property type="match status" value="1"/>
</dbReference>
<dbReference type="InterPro" id="IPR002761">
    <property type="entry name" value="Diphthami_syn_dom"/>
</dbReference>
<dbReference type="RefSeq" id="XP_018076823.1">
    <property type="nucleotide sequence ID" value="XM_018210443.1"/>
</dbReference>
<evidence type="ECO:0000256" key="4">
    <source>
        <dbReference type="ARBA" id="ARBA00031552"/>
    </source>
</evidence>
<dbReference type="GO" id="GO:0017178">
    <property type="term" value="F:diphthine-ammonia ligase activity"/>
    <property type="evidence" value="ECO:0007669"/>
    <property type="project" value="UniProtKB-EC"/>
</dbReference>
<evidence type="ECO:0000256" key="3">
    <source>
        <dbReference type="ARBA" id="ARBA00029814"/>
    </source>
</evidence>
<dbReference type="CDD" id="cd01994">
    <property type="entry name" value="AANH_PF0828-like"/>
    <property type="match status" value="1"/>
</dbReference>
<evidence type="ECO:0000313" key="8">
    <source>
        <dbReference type="Proteomes" id="UP000070700"/>
    </source>
</evidence>
<protein>
    <recommendedName>
        <fullName evidence="2">Diphthine--ammonia ligase</fullName>
        <ecNumber evidence="1">6.3.1.14</ecNumber>
    </recommendedName>
    <alternativeName>
        <fullName evidence="3">Diphthamide synthase</fullName>
    </alternativeName>
    <alternativeName>
        <fullName evidence="4">Diphthamide synthetase</fullName>
    </alternativeName>
</protein>
<feature type="domain" description="Diphthamide synthase" evidence="6">
    <location>
        <begin position="6"/>
        <end position="252"/>
    </location>
</feature>
<dbReference type="GeneID" id="28820169"/>
<evidence type="ECO:0000256" key="5">
    <source>
        <dbReference type="ARBA" id="ARBA00048108"/>
    </source>
</evidence>
<evidence type="ECO:0000256" key="1">
    <source>
        <dbReference type="ARBA" id="ARBA00012089"/>
    </source>
</evidence>
<dbReference type="KEGG" id="psco:LY89DRAFT_607075"/>
<dbReference type="Gene3D" id="3.90.1490.10">
    <property type="entry name" value="putative n-type atp pyrophosphatase, domain 2"/>
    <property type="match status" value="1"/>
</dbReference>
<dbReference type="PANTHER" id="PTHR12196:SF2">
    <property type="entry name" value="DIPHTHINE--AMMONIA LIGASE"/>
    <property type="match status" value="1"/>
</dbReference>
<dbReference type="EC" id="6.3.1.14" evidence="1"/>
<keyword evidence="8" id="KW-1185">Reference proteome</keyword>
<evidence type="ECO:0000256" key="2">
    <source>
        <dbReference type="ARBA" id="ARBA00018426"/>
    </source>
</evidence>
<dbReference type="OrthoDB" id="686384at2759"/>
<dbReference type="SUPFAM" id="SSF52402">
    <property type="entry name" value="Adenine nucleotide alpha hydrolases-like"/>
    <property type="match status" value="1"/>
</dbReference>
<dbReference type="InParanoid" id="A0A194XQJ4"/>
<proteinExistence type="predicted"/>
<evidence type="ECO:0000259" key="6">
    <source>
        <dbReference type="Pfam" id="PF01902"/>
    </source>
</evidence>
<dbReference type="InterPro" id="IPR014729">
    <property type="entry name" value="Rossmann-like_a/b/a_fold"/>
</dbReference>
<dbReference type="Pfam" id="PF01042">
    <property type="entry name" value="Ribonuc_L-PSP"/>
    <property type="match status" value="1"/>
</dbReference>
<dbReference type="Proteomes" id="UP000070700">
    <property type="component" value="Unassembled WGS sequence"/>
</dbReference>
<evidence type="ECO:0000313" key="7">
    <source>
        <dbReference type="EMBL" id="KUJ22468.1"/>
    </source>
</evidence>
<name>A0A194XQJ4_MOLSC</name>
<gene>
    <name evidence="7" type="ORF">LY89DRAFT_607075</name>
</gene>
<dbReference type="AlphaFoldDB" id="A0A194XQJ4"/>
<dbReference type="STRING" id="149040.A0A194XQJ4"/>